<protein>
    <recommendedName>
        <fullName evidence="2">Peptidase M1 membrane alanine aminopeptidase domain-containing protein</fullName>
    </recommendedName>
</protein>
<accession>A0A382PRQ6</accession>
<organism evidence="1">
    <name type="scientific">marine metagenome</name>
    <dbReference type="NCBI Taxonomy" id="408172"/>
    <lineage>
        <taxon>unclassified sequences</taxon>
        <taxon>metagenomes</taxon>
        <taxon>ecological metagenomes</taxon>
    </lineage>
</organism>
<sequence>MQLEAEKIAAARERDPGVPPAAAKTLSPDGVGEVSQVLPEIAVGTELNFHSAFNRSLIPATCRLVGEHVFVFVANRQWDTEGGSILQSHVDGLGELFDRQTPADPNRGIFDLSTEAFGEPPDVDGYEQIFVLLFDIPDSRFVGFFDPGVATHDVPELRRDVLHIDELHVRRSSYLARGTLAHEFQHLIHWGQDEDESSWVDEGLAGYAEELVGFPEADPTAVPGFLERPTRTGVGLGAWEDISYNYGSTFLFMSFVAERYGAELMRQVVAEPRNGRDGIDAAFSKLSLEDDFLSAWQRWVVANYAVDDEALAYQALKGRRAMAFTIETLPLAPVMGAVGNR</sequence>
<name>A0A382PRQ6_9ZZZZ</name>
<dbReference type="EMBL" id="UINC01108886">
    <property type="protein sequence ID" value="SVC75318.1"/>
    <property type="molecule type" value="Genomic_DNA"/>
</dbReference>
<gene>
    <name evidence="1" type="ORF">METZ01_LOCUS328172</name>
</gene>
<feature type="non-terminal residue" evidence="1">
    <location>
        <position position="341"/>
    </location>
</feature>
<reference evidence="1" key="1">
    <citation type="submission" date="2018-05" db="EMBL/GenBank/DDBJ databases">
        <authorList>
            <person name="Lanie J.A."/>
            <person name="Ng W.-L."/>
            <person name="Kazmierczak K.M."/>
            <person name="Andrzejewski T.M."/>
            <person name="Davidsen T.M."/>
            <person name="Wayne K.J."/>
            <person name="Tettelin H."/>
            <person name="Glass J.I."/>
            <person name="Rusch D."/>
            <person name="Podicherti R."/>
            <person name="Tsui H.-C.T."/>
            <person name="Winkler M.E."/>
        </authorList>
    </citation>
    <scope>NUCLEOTIDE SEQUENCE</scope>
</reference>
<proteinExistence type="predicted"/>
<evidence type="ECO:0000313" key="1">
    <source>
        <dbReference type="EMBL" id="SVC75318.1"/>
    </source>
</evidence>
<dbReference type="AlphaFoldDB" id="A0A382PRQ6"/>
<evidence type="ECO:0008006" key="2">
    <source>
        <dbReference type="Google" id="ProtNLM"/>
    </source>
</evidence>